<name>A0A9P4NKG3_9PEZI</name>
<feature type="compositionally biased region" description="Polar residues" evidence="2">
    <location>
        <begin position="604"/>
        <end position="628"/>
    </location>
</feature>
<reference evidence="3" key="1">
    <citation type="journal article" date="2020" name="Stud. Mycol.">
        <title>101 Dothideomycetes genomes: a test case for predicting lifestyles and emergence of pathogens.</title>
        <authorList>
            <person name="Haridas S."/>
            <person name="Albert R."/>
            <person name="Binder M."/>
            <person name="Bloem J."/>
            <person name="Labutti K."/>
            <person name="Salamov A."/>
            <person name="Andreopoulos B."/>
            <person name="Baker S."/>
            <person name="Barry K."/>
            <person name="Bills G."/>
            <person name="Bluhm B."/>
            <person name="Cannon C."/>
            <person name="Castanera R."/>
            <person name="Culley D."/>
            <person name="Daum C."/>
            <person name="Ezra D."/>
            <person name="Gonzalez J."/>
            <person name="Henrissat B."/>
            <person name="Kuo A."/>
            <person name="Liang C."/>
            <person name="Lipzen A."/>
            <person name="Lutzoni F."/>
            <person name="Magnuson J."/>
            <person name="Mondo S."/>
            <person name="Nolan M."/>
            <person name="Ohm R."/>
            <person name="Pangilinan J."/>
            <person name="Park H.-J."/>
            <person name="Ramirez L."/>
            <person name="Alfaro M."/>
            <person name="Sun H."/>
            <person name="Tritt A."/>
            <person name="Yoshinaga Y."/>
            <person name="Zwiers L.-H."/>
            <person name="Turgeon B."/>
            <person name="Goodwin S."/>
            <person name="Spatafora J."/>
            <person name="Crous P."/>
            <person name="Grigoriev I."/>
        </authorList>
    </citation>
    <scope>NUCLEOTIDE SEQUENCE</scope>
    <source>
        <strain evidence="3">CBS 130266</strain>
    </source>
</reference>
<evidence type="ECO:0000313" key="4">
    <source>
        <dbReference type="Proteomes" id="UP000800235"/>
    </source>
</evidence>
<accession>A0A9P4NKG3</accession>
<gene>
    <name evidence="3" type="ORF">EJ08DRAFT_406388</name>
</gene>
<dbReference type="PANTHER" id="PTHR31315">
    <property type="entry name" value="PROTEIN SIP5"/>
    <property type="match status" value="1"/>
</dbReference>
<feature type="region of interest" description="Disordered" evidence="2">
    <location>
        <begin position="1"/>
        <end position="113"/>
    </location>
</feature>
<sequence>MGNSSTKEARSSSQTQSHLAGVNNSSSTSRPTPTPTLRPSNRTAPPTENPQPPRRRGSRPELTSIFGIGTTHHDADPADPSARKETKAEREQRKLEKERANRDRERERSLREEGVDGGYMVTLGTYTGTEDFNKPIVRQLMIERRLAPFWMGLNDHSSTWTDQQLVAIARGLPLPPADAAPKDEPSNATSSTPQTSDTNITHLTVPITSRSLSIDSDGSSLSPSQAAFSLPAAPSPFGSPPSSSPFFRGRAKTLAALTTSRNNTQSEMIPQEHHLPRDPFVQGRPLEACLYSDASECPICFLYYPPYLNKTRCCDQPICSECFVQIKRPDPHPPEHHDDPDNPHPPEAAENGPHDEYLLVSEPATCPFCKQPEFGITYESPPFRKGLTYGDQHRLASVASAMSSSSSVNSHGHSNGNRRRTTSLGANSPNVITTDRIRPDWAKKLSDARAHALRRAAAATALHNAAYVLSGNNQQELGPRLTFGRRRRTLFGNDGGNASSEGLGFGHMGALMAAADRHGASGSRSTEGQSDLFPGRHSSRRSRIDDLEELMMMEAIRLSLAAEDERKKKEDKEAEKKSKKDEKQRAKDEKKAAKAARKGGSASNSLYPSGMNSSSVSQFTSGEASTTPAGKGKAPDRSGIAGGFNPLTEPTSTINSGGSPSGTSESQRHLAQSRTNIQTPATTGESSVQPNDYRHSLRPLSNASSGASSLMESGGDNGAGSSFEASPNASGLNLDGLVDANATPPGGGAGTEPMFNFRSLAAVIGDEDKDGGPTVEYLEHVPPRPSLLSTHISPAGGSDGAQSSNDGASSSGGGGGSLTLPTGKPNRPLSTGEKLFGVAPSNGNTPPMIDSVAKAANSVAQIGTDTGSPLAPQESNPYDMKHYGDISVLDQGHFGTPR</sequence>
<feature type="compositionally biased region" description="Low complexity" evidence="2">
    <location>
        <begin position="23"/>
        <end position="43"/>
    </location>
</feature>
<feature type="region of interest" description="Disordered" evidence="2">
    <location>
        <begin position="398"/>
        <end position="431"/>
    </location>
</feature>
<evidence type="ECO:0008006" key="5">
    <source>
        <dbReference type="Google" id="ProtNLM"/>
    </source>
</evidence>
<feature type="compositionally biased region" description="Polar residues" evidence="2">
    <location>
        <begin position="1"/>
        <end position="18"/>
    </location>
</feature>
<feature type="compositionally biased region" description="Basic and acidic residues" evidence="2">
    <location>
        <begin position="330"/>
        <end position="344"/>
    </location>
</feature>
<feature type="region of interest" description="Disordered" evidence="2">
    <location>
        <begin position="564"/>
        <end position="850"/>
    </location>
</feature>
<dbReference type="InterPro" id="IPR039301">
    <property type="entry name" value="Sip5/DA2"/>
</dbReference>
<feature type="compositionally biased region" description="Basic and acidic residues" evidence="2">
    <location>
        <begin position="564"/>
        <end position="592"/>
    </location>
</feature>
<evidence type="ECO:0000313" key="3">
    <source>
        <dbReference type="EMBL" id="KAF2425289.1"/>
    </source>
</evidence>
<organism evidence="3 4">
    <name type="scientific">Tothia fuscella</name>
    <dbReference type="NCBI Taxonomy" id="1048955"/>
    <lineage>
        <taxon>Eukaryota</taxon>
        <taxon>Fungi</taxon>
        <taxon>Dikarya</taxon>
        <taxon>Ascomycota</taxon>
        <taxon>Pezizomycotina</taxon>
        <taxon>Dothideomycetes</taxon>
        <taxon>Pleosporomycetidae</taxon>
        <taxon>Venturiales</taxon>
        <taxon>Cylindrosympodiaceae</taxon>
        <taxon>Tothia</taxon>
    </lineage>
</organism>
<feature type="region of interest" description="Disordered" evidence="2">
    <location>
        <begin position="516"/>
        <end position="546"/>
    </location>
</feature>
<dbReference type="CDD" id="cd24139">
    <property type="entry name" value="SIP5-like"/>
    <property type="match status" value="1"/>
</dbReference>
<comment type="similarity">
    <text evidence="1">Belongs to the SIP5 family.</text>
</comment>
<dbReference type="OrthoDB" id="21471at2759"/>
<feature type="region of interest" description="Disordered" evidence="2">
    <location>
        <begin position="330"/>
        <end position="353"/>
    </location>
</feature>
<feature type="compositionally biased region" description="Polar residues" evidence="2">
    <location>
        <begin position="699"/>
        <end position="711"/>
    </location>
</feature>
<feature type="compositionally biased region" description="Polar residues" evidence="2">
    <location>
        <begin position="719"/>
        <end position="731"/>
    </location>
</feature>
<keyword evidence="4" id="KW-1185">Reference proteome</keyword>
<evidence type="ECO:0000256" key="2">
    <source>
        <dbReference type="SAM" id="MobiDB-lite"/>
    </source>
</evidence>
<dbReference type="PANTHER" id="PTHR31315:SF1">
    <property type="entry name" value="PROTEIN SIP5"/>
    <property type="match status" value="1"/>
</dbReference>
<feature type="compositionally biased region" description="Polar residues" evidence="2">
    <location>
        <begin position="648"/>
        <end position="690"/>
    </location>
</feature>
<feature type="region of interest" description="Disordered" evidence="2">
    <location>
        <begin position="173"/>
        <end position="201"/>
    </location>
</feature>
<feature type="compositionally biased region" description="Basic and acidic residues" evidence="2">
    <location>
        <begin position="71"/>
        <end position="113"/>
    </location>
</feature>
<dbReference type="Proteomes" id="UP000800235">
    <property type="component" value="Unassembled WGS sequence"/>
</dbReference>
<feature type="compositionally biased region" description="Low complexity" evidence="2">
    <location>
        <begin position="398"/>
        <end position="415"/>
    </location>
</feature>
<feature type="compositionally biased region" description="Polar residues" evidence="2">
    <location>
        <begin position="422"/>
        <end position="431"/>
    </location>
</feature>
<dbReference type="AlphaFoldDB" id="A0A9P4NKG3"/>
<feature type="compositionally biased region" description="Polar residues" evidence="2">
    <location>
        <begin position="186"/>
        <end position="201"/>
    </location>
</feature>
<feature type="region of interest" description="Disordered" evidence="2">
    <location>
        <begin position="863"/>
        <end position="883"/>
    </location>
</feature>
<comment type="caution">
    <text evidence="3">The sequence shown here is derived from an EMBL/GenBank/DDBJ whole genome shotgun (WGS) entry which is preliminary data.</text>
</comment>
<dbReference type="GO" id="GO:0005737">
    <property type="term" value="C:cytoplasm"/>
    <property type="evidence" value="ECO:0007669"/>
    <property type="project" value="TreeGrafter"/>
</dbReference>
<evidence type="ECO:0000256" key="1">
    <source>
        <dbReference type="ARBA" id="ARBA00010402"/>
    </source>
</evidence>
<protein>
    <recommendedName>
        <fullName evidence="5">Protein sip5</fullName>
    </recommendedName>
</protein>
<proteinExistence type="inferred from homology"/>
<feature type="compositionally biased region" description="Low complexity" evidence="2">
    <location>
        <begin position="800"/>
        <end position="809"/>
    </location>
</feature>
<dbReference type="EMBL" id="MU007071">
    <property type="protein sequence ID" value="KAF2425289.1"/>
    <property type="molecule type" value="Genomic_DNA"/>
</dbReference>